<feature type="compositionally biased region" description="Basic and acidic residues" evidence="1">
    <location>
        <begin position="25"/>
        <end position="34"/>
    </location>
</feature>
<keyword evidence="2" id="KW-1133">Transmembrane helix</keyword>
<feature type="domain" description="Septum formation-related" evidence="3">
    <location>
        <begin position="139"/>
        <end position="353"/>
    </location>
</feature>
<evidence type="ECO:0000313" key="5">
    <source>
        <dbReference type="Proteomes" id="UP001494902"/>
    </source>
</evidence>
<reference evidence="4 5" key="1">
    <citation type="submission" date="2024-03" db="EMBL/GenBank/DDBJ databases">
        <title>Draft genome sequence of Pseudonocardia nematodicida JCM 31783.</title>
        <authorList>
            <person name="Butdee W."/>
            <person name="Duangmal K."/>
        </authorList>
    </citation>
    <scope>NUCLEOTIDE SEQUENCE [LARGE SCALE GENOMIC DNA]</scope>
    <source>
        <strain evidence="4 5">JCM 31783</strain>
    </source>
</reference>
<gene>
    <name evidence="4" type="ORF">WIS52_12290</name>
</gene>
<dbReference type="EMBL" id="JBEDNQ010000004">
    <property type="protein sequence ID" value="MEQ3551252.1"/>
    <property type="molecule type" value="Genomic_DNA"/>
</dbReference>
<dbReference type="RefSeq" id="WP_349298317.1">
    <property type="nucleotide sequence ID" value="NZ_JBEDNQ010000004.1"/>
</dbReference>
<organism evidence="4 5">
    <name type="scientific">Pseudonocardia nematodicida</name>
    <dbReference type="NCBI Taxonomy" id="1206997"/>
    <lineage>
        <taxon>Bacteria</taxon>
        <taxon>Bacillati</taxon>
        <taxon>Actinomycetota</taxon>
        <taxon>Actinomycetes</taxon>
        <taxon>Pseudonocardiales</taxon>
        <taxon>Pseudonocardiaceae</taxon>
        <taxon>Pseudonocardia</taxon>
    </lineage>
</organism>
<dbReference type="Pfam" id="PF13845">
    <property type="entry name" value="Septum_form"/>
    <property type="match status" value="1"/>
</dbReference>
<name>A0ABV1K9V4_9PSEU</name>
<feature type="compositionally biased region" description="Low complexity" evidence="1">
    <location>
        <begin position="388"/>
        <end position="397"/>
    </location>
</feature>
<feature type="transmembrane region" description="Helical" evidence="2">
    <location>
        <begin position="86"/>
        <end position="107"/>
    </location>
</feature>
<proteinExistence type="predicted"/>
<feature type="compositionally biased region" description="Low complexity" evidence="1">
    <location>
        <begin position="435"/>
        <end position="450"/>
    </location>
</feature>
<evidence type="ECO:0000313" key="4">
    <source>
        <dbReference type="EMBL" id="MEQ3551252.1"/>
    </source>
</evidence>
<keyword evidence="2" id="KW-0472">Membrane</keyword>
<dbReference type="Proteomes" id="UP001494902">
    <property type="component" value="Unassembled WGS sequence"/>
</dbReference>
<feature type="region of interest" description="Disordered" evidence="1">
    <location>
        <begin position="1"/>
        <end position="65"/>
    </location>
</feature>
<comment type="caution">
    <text evidence="4">The sequence shown here is derived from an EMBL/GenBank/DDBJ whole genome shotgun (WGS) entry which is preliminary data.</text>
</comment>
<dbReference type="InterPro" id="IPR026004">
    <property type="entry name" value="Septum_form"/>
</dbReference>
<feature type="region of interest" description="Disordered" evidence="1">
    <location>
        <begin position="376"/>
        <end position="450"/>
    </location>
</feature>
<sequence>MDPSSPYGAAPPHRRHTAPSPGPDHAGEPRHDRFGTTSVLSRPAGRRAEYDDGRDDDDATALVAPATEDVDAEVRTGRTLSGTRRVGVGILIGAFLMLTVASLDSLLGAEVPVLGSFASSGVPPRVEEVPPPPPPPDTPGTCLNWTRADATDTAAVDCAQPHLFEQVGRVGLDDQAVFPADEAWQTLVSERCTPLVTSYLDDRFDPDGKFRVGALKPSQQRWDEGDRGMRCGLQTASRSGAMFPITGRVADQDQSAIHPEGTCLAIDGRTVGDPADCGAPHSVEAVGVIDLGTEFPEGHPSVEDQDGFLQPACQEAANAYAGNDTAIADKGLTVYWGNLSEASWAAGSRKVNCNVGTLLPDGSGFAAITGSVRGDVSVADQPAPPAATTPGVPATPGQSGGPSQPPAPGSSAPPVEQPDREQPGAPDVPLPAEATDGPPDLDLPTDLPEN</sequence>
<keyword evidence="2" id="KW-0812">Transmembrane</keyword>
<evidence type="ECO:0000259" key="3">
    <source>
        <dbReference type="Pfam" id="PF13845"/>
    </source>
</evidence>
<evidence type="ECO:0000256" key="1">
    <source>
        <dbReference type="SAM" id="MobiDB-lite"/>
    </source>
</evidence>
<evidence type="ECO:0000256" key="2">
    <source>
        <dbReference type="SAM" id="Phobius"/>
    </source>
</evidence>
<protein>
    <submittedName>
        <fullName evidence="4">Septum formation family protein</fullName>
    </submittedName>
</protein>
<accession>A0ABV1K9V4</accession>
<keyword evidence="5" id="KW-1185">Reference proteome</keyword>